<proteinExistence type="predicted"/>
<sequence>MNPIVINLEFRPASWLISKINTKRLSYTSILMVIQKVDIPHKNDYECEKEKKMKLPQVNSGLYSHASDYQVNEFPNEKIPNWTIPNGRSRT</sequence>
<dbReference type="Proteomes" id="UP000887565">
    <property type="component" value="Unplaced"/>
</dbReference>
<organism evidence="1 2">
    <name type="scientific">Romanomermis culicivorax</name>
    <name type="common">Nematode worm</name>
    <dbReference type="NCBI Taxonomy" id="13658"/>
    <lineage>
        <taxon>Eukaryota</taxon>
        <taxon>Metazoa</taxon>
        <taxon>Ecdysozoa</taxon>
        <taxon>Nematoda</taxon>
        <taxon>Enoplea</taxon>
        <taxon>Dorylaimia</taxon>
        <taxon>Mermithida</taxon>
        <taxon>Mermithoidea</taxon>
        <taxon>Mermithidae</taxon>
        <taxon>Romanomermis</taxon>
    </lineage>
</organism>
<evidence type="ECO:0000313" key="1">
    <source>
        <dbReference type="Proteomes" id="UP000887565"/>
    </source>
</evidence>
<accession>A0A915KSJ7</accession>
<name>A0A915KSJ7_ROMCU</name>
<keyword evidence="1" id="KW-1185">Reference proteome</keyword>
<dbReference type="AlphaFoldDB" id="A0A915KSJ7"/>
<dbReference type="WBParaSite" id="nRc.2.0.1.t41080-RA">
    <property type="protein sequence ID" value="nRc.2.0.1.t41080-RA"/>
    <property type="gene ID" value="nRc.2.0.1.g41080"/>
</dbReference>
<reference evidence="2" key="1">
    <citation type="submission" date="2022-11" db="UniProtKB">
        <authorList>
            <consortium name="WormBaseParasite"/>
        </authorList>
    </citation>
    <scope>IDENTIFICATION</scope>
</reference>
<evidence type="ECO:0000313" key="2">
    <source>
        <dbReference type="WBParaSite" id="nRc.2.0.1.t41080-RA"/>
    </source>
</evidence>
<protein>
    <submittedName>
        <fullName evidence="2">Uncharacterized protein</fullName>
    </submittedName>
</protein>